<dbReference type="PANTHER" id="PTHR34388">
    <property type="entry name" value="DNA POLYMERASE III SUBUNIT DELTA"/>
    <property type="match status" value="1"/>
</dbReference>
<dbReference type="InterPro" id="IPR005790">
    <property type="entry name" value="DNA_polIII_delta"/>
</dbReference>
<keyword evidence="6" id="KW-0239">DNA-directed DNA polymerase</keyword>
<dbReference type="NCBIfam" id="TIGR01128">
    <property type="entry name" value="holA"/>
    <property type="match status" value="1"/>
</dbReference>
<dbReference type="Gene3D" id="1.10.8.60">
    <property type="match status" value="1"/>
</dbReference>
<evidence type="ECO:0000256" key="7">
    <source>
        <dbReference type="ARBA" id="ARBA00034754"/>
    </source>
</evidence>
<accession>A0A970B563</accession>
<keyword evidence="5" id="KW-0235">DNA replication</keyword>
<dbReference type="InterPro" id="IPR008921">
    <property type="entry name" value="DNA_pol3_clamp-load_cplx_C"/>
</dbReference>
<dbReference type="InterPro" id="IPR048466">
    <property type="entry name" value="DNA_pol3_delta-like_C"/>
</dbReference>
<evidence type="ECO:0000256" key="6">
    <source>
        <dbReference type="ARBA" id="ARBA00022932"/>
    </source>
</evidence>
<dbReference type="RefSeq" id="WP_168146640.1">
    <property type="nucleotide sequence ID" value="NZ_JAAVXB010000002.1"/>
</dbReference>
<dbReference type="AlphaFoldDB" id="A0A970B563"/>
<feature type="domain" description="DNA polymerase III delta subunit-like C-terminal" evidence="11">
    <location>
        <begin position="212"/>
        <end position="316"/>
    </location>
</feature>
<protein>
    <recommendedName>
        <fullName evidence="2 9">DNA polymerase III subunit delta</fullName>
        <ecNumber evidence="1 9">2.7.7.7</ecNumber>
    </recommendedName>
</protein>
<dbReference type="Proteomes" id="UP000653472">
    <property type="component" value="Unassembled WGS sequence"/>
</dbReference>
<evidence type="ECO:0000256" key="9">
    <source>
        <dbReference type="NCBIfam" id="TIGR01128"/>
    </source>
</evidence>
<dbReference type="Gene3D" id="3.40.50.300">
    <property type="entry name" value="P-loop containing nucleotide triphosphate hydrolases"/>
    <property type="match status" value="1"/>
</dbReference>
<organism evidence="12 13">
    <name type="scientific">Solimonas marina</name>
    <dbReference type="NCBI Taxonomy" id="2714601"/>
    <lineage>
        <taxon>Bacteria</taxon>
        <taxon>Pseudomonadati</taxon>
        <taxon>Pseudomonadota</taxon>
        <taxon>Gammaproteobacteria</taxon>
        <taxon>Nevskiales</taxon>
        <taxon>Nevskiaceae</taxon>
        <taxon>Solimonas</taxon>
    </lineage>
</organism>
<dbReference type="Pfam" id="PF21694">
    <property type="entry name" value="DNA_pol3_delta_C"/>
    <property type="match status" value="1"/>
</dbReference>
<dbReference type="SUPFAM" id="SSF52540">
    <property type="entry name" value="P-loop containing nucleoside triphosphate hydrolases"/>
    <property type="match status" value="1"/>
</dbReference>
<dbReference type="GO" id="GO:0009360">
    <property type="term" value="C:DNA polymerase III complex"/>
    <property type="evidence" value="ECO:0007669"/>
    <property type="project" value="UniProtKB-UniRule"/>
</dbReference>
<evidence type="ECO:0000256" key="2">
    <source>
        <dbReference type="ARBA" id="ARBA00017703"/>
    </source>
</evidence>
<keyword evidence="13" id="KW-1185">Reference proteome</keyword>
<evidence type="ECO:0000259" key="10">
    <source>
        <dbReference type="Pfam" id="PF06144"/>
    </source>
</evidence>
<dbReference type="PANTHER" id="PTHR34388:SF1">
    <property type="entry name" value="DNA POLYMERASE III SUBUNIT DELTA"/>
    <property type="match status" value="1"/>
</dbReference>
<reference evidence="12" key="1">
    <citation type="submission" date="2020-03" db="EMBL/GenBank/DDBJ databases">
        <title>Solimonas marina sp. nov., isolated from deep seawater of the Pacific Ocean.</title>
        <authorList>
            <person name="Liu X."/>
            <person name="Lai Q."/>
            <person name="Sun F."/>
            <person name="Gai Y."/>
            <person name="Li G."/>
            <person name="Shao Z."/>
        </authorList>
    </citation>
    <scope>NUCLEOTIDE SEQUENCE</scope>
    <source>
        <strain evidence="12">C16B3</strain>
    </source>
</reference>
<dbReference type="Pfam" id="PF06144">
    <property type="entry name" value="DNA_pol3_delta"/>
    <property type="match status" value="1"/>
</dbReference>
<dbReference type="Gene3D" id="1.20.272.10">
    <property type="match status" value="1"/>
</dbReference>
<keyword evidence="3 12" id="KW-0808">Transferase</keyword>
<evidence type="ECO:0000256" key="3">
    <source>
        <dbReference type="ARBA" id="ARBA00022679"/>
    </source>
</evidence>
<dbReference type="SUPFAM" id="SSF48019">
    <property type="entry name" value="post-AAA+ oligomerization domain-like"/>
    <property type="match status" value="1"/>
</dbReference>
<evidence type="ECO:0000256" key="5">
    <source>
        <dbReference type="ARBA" id="ARBA00022705"/>
    </source>
</evidence>
<evidence type="ECO:0000259" key="11">
    <source>
        <dbReference type="Pfam" id="PF21694"/>
    </source>
</evidence>
<comment type="caution">
    <text evidence="12">The sequence shown here is derived from an EMBL/GenBank/DDBJ whole genome shotgun (WGS) entry which is preliminary data.</text>
</comment>
<keyword evidence="4 12" id="KW-0548">Nucleotidyltransferase</keyword>
<sequence length="340" mass="37104">MQLRPNQIAAHLAKGLAPLYLVAGEEPLLMQEALDAIRAAARRAGFTEREVFDVERGFSWQRVVESCAALSLFASQRIVEVRIATSPDDEGRKTLVALAAQLQPDTLLIISCGGLDKRQRESAWFRALDSAGASLYAWPIKSEEFVPWLTARLKSAGVQADADAIKLLAERTEGNLLAAAQDIEKLKLLFPGERVTVEALEQAVADSARFEAFDLNDRLLDGDAQGAVRSLQRLREEGLAPLEILGALTWCLRSLAKAAMHRARVGDAATALEMAGVRRFQQAKYLNALARVRPADGLNWMRRAAQVDQMVKTGQDAAAWEELLTLILAASGAALRSPKP</sequence>
<dbReference type="EC" id="2.7.7.7" evidence="1 9"/>
<proteinExistence type="inferred from homology"/>
<comment type="catalytic activity">
    <reaction evidence="8">
        <text>DNA(n) + a 2'-deoxyribonucleoside 5'-triphosphate = DNA(n+1) + diphosphate</text>
        <dbReference type="Rhea" id="RHEA:22508"/>
        <dbReference type="Rhea" id="RHEA-COMP:17339"/>
        <dbReference type="Rhea" id="RHEA-COMP:17340"/>
        <dbReference type="ChEBI" id="CHEBI:33019"/>
        <dbReference type="ChEBI" id="CHEBI:61560"/>
        <dbReference type="ChEBI" id="CHEBI:173112"/>
        <dbReference type="EC" id="2.7.7.7"/>
    </reaction>
</comment>
<dbReference type="GO" id="GO:0003887">
    <property type="term" value="F:DNA-directed DNA polymerase activity"/>
    <property type="evidence" value="ECO:0007669"/>
    <property type="project" value="UniProtKB-UniRule"/>
</dbReference>
<comment type="similarity">
    <text evidence="7">Belongs to the DNA polymerase HolA subunit family.</text>
</comment>
<name>A0A970B563_9GAMM</name>
<dbReference type="InterPro" id="IPR027417">
    <property type="entry name" value="P-loop_NTPase"/>
</dbReference>
<dbReference type="CDD" id="cd18138">
    <property type="entry name" value="HLD_clamp_pol_III_delta"/>
    <property type="match status" value="1"/>
</dbReference>
<dbReference type="InterPro" id="IPR010372">
    <property type="entry name" value="DNA_pol3_delta_N"/>
</dbReference>
<evidence type="ECO:0000313" key="13">
    <source>
        <dbReference type="Proteomes" id="UP000653472"/>
    </source>
</evidence>
<evidence type="ECO:0000313" key="12">
    <source>
        <dbReference type="EMBL" id="NKF21368.1"/>
    </source>
</evidence>
<evidence type="ECO:0000256" key="4">
    <source>
        <dbReference type="ARBA" id="ARBA00022695"/>
    </source>
</evidence>
<evidence type="ECO:0000256" key="1">
    <source>
        <dbReference type="ARBA" id="ARBA00012417"/>
    </source>
</evidence>
<gene>
    <name evidence="12" type="primary">holA</name>
    <name evidence="12" type="ORF">G7Y82_03490</name>
</gene>
<dbReference type="GO" id="GO:0006261">
    <property type="term" value="P:DNA-templated DNA replication"/>
    <property type="evidence" value="ECO:0007669"/>
    <property type="project" value="TreeGrafter"/>
</dbReference>
<dbReference type="GO" id="GO:0003677">
    <property type="term" value="F:DNA binding"/>
    <property type="evidence" value="ECO:0007669"/>
    <property type="project" value="InterPro"/>
</dbReference>
<dbReference type="EMBL" id="JAAVXB010000002">
    <property type="protein sequence ID" value="NKF21368.1"/>
    <property type="molecule type" value="Genomic_DNA"/>
</dbReference>
<feature type="domain" description="DNA polymerase III delta N-terminal" evidence="10">
    <location>
        <begin position="20"/>
        <end position="130"/>
    </location>
</feature>
<evidence type="ECO:0000256" key="8">
    <source>
        <dbReference type="ARBA" id="ARBA00049244"/>
    </source>
</evidence>